<comment type="similarity">
    <text evidence="3">Belongs to the universal ribosomal protein uL15 family.</text>
</comment>
<name>A0A075GGE6_9ARCH</name>
<gene>
    <name evidence="5" type="primary">RP-L18e</name>
    <name evidence="5" type="synonym">RPL18</name>
</gene>
<dbReference type="PROSITE" id="PS00475">
    <property type="entry name" value="RIBOSOMAL_L15"/>
    <property type="match status" value="1"/>
</dbReference>
<evidence type="ECO:0000256" key="2">
    <source>
        <dbReference type="ARBA" id="ARBA00023274"/>
    </source>
</evidence>
<dbReference type="Pfam" id="PF00828">
    <property type="entry name" value="Ribosomal_L27A"/>
    <property type="match status" value="1"/>
</dbReference>
<evidence type="ECO:0000259" key="4">
    <source>
        <dbReference type="Pfam" id="PF00828"/>
    </source>
</evidence>
<dbReference type="Gene3D" id="3.100.10.10">
    <property type="match status" value="1"/>
</dbReference>
<evidence type="ECO:0000313" key="5">
    <source>
        <dbReference type="EMBL" id="AIF00718.1"/>
    </source>
</evidence>
<dbReference type="NCBIfam" id="NF003079">
    <property type="entry name" value="PRK04005.1"/>
    <property type="match status" value="1"/>
</dbReference>
<dbReference type="EMBL" id="KF900599">
    <property type="protein sequence ID" value="AIF00718.1"/>
    <property type="molecule type" value="Genomic_DNA"/>
</dbReference>
<protein>
    <submittedName>
        <fullName evidence="5">Ribosomal protein L15 (RP-L18e, RPL18)</fullName>
    </submittedName>
</protein>
<accession>A0A075GGE6</accession>
<dbReference type="GO" id="GO:0005840">
    <property type="term" value="C:ribosome"/>
    <property type="evidence" value="ECO:0007669"/>
    <property type="project" value="UniProtKB-KW"/>
</dbReference>
<organism evidence="5">
    <name type="scientific">uncultured marine thaumarchaeote KM3_137_A09</name>
    <dbReference type="NCBI Taxonomy" id="1456006"/>
    <lineage>
        <taxon>Archaea</taxon>
        <taxon>Nitrososphaerota</taxon>
        <taxon>environmental samples</taxon>
    </lineage>
</organism>
<dbReference type="GO" id="GO:1990904">
    <property type="term" value="C:ribonucleoprotein complex"/>
    <property type="evidence" value="ECO:0007669"/>
    <property type="project" value="UniProtKB-KW"/>
</dbReference>
<dbReference type="SUPFAM" id="SSF52080">
    <property type="entry name" value="Ribosomal proteins L15p and L18e"/>
    <property type="match status" value="1"/>
</dbReference>
<evidence type="ECO:0000256" key="1">
    <source>
        <dbReference type="ARBA" id="ARBA00022980"/>
    </source>
</evidence>
<dbReference type="InterPro" id="IPR001196">
    <property type="entry name" value="Ribosomal_uL15_CS"/>
</dbReference>
<sequence>MVNQIAFHMIKDLKQASKKNEAPIWSRLADLALKPSSRQVVNLARINTGTKENDVLFVPSKVLGTGNISHKITLCSFSISTSAANKIIQNGGKIITYSDMIKKYPTGKGVIIFG</sequence>
<evidence type="ECO:0000256" key="3">
    <source>
        <dbReference type="RuleBase" id="RU003888"/>
    </source>
</evidence>
<proteinExistence type="inferred from homology"/>
<keyword evidence="2 3" id="KW-0687">Ribonucleoprotein</keyword>
<dbReference type="InterPro" id="IPR021131">
    <property type="entry name" value="Ribosomal_uL15/eL18"/>
</dbReference>
<keyword evidence="1 3" id="KW-0689">Ribosomal protein</keyword>
<dbReference type="InterPro" id="IPR036227">
    <property type="entry name" value="Ribosomal_uL15/eL18_sf"/>
</dbReference>
<dbReference type="GO" id="GO:0006412">
    <property type="term" value="P:translation"/>
    <property type="evidence" value="ECO:0007669"/>
    <property type="project" value="InterPro"/>
</dbReference>
<dbReference type="GO" id="GO:0003735">
    <property type="term" value="F:structural constituent of ribosome"/>
    <property type="evidence" value="ECO:0007669"/>
    <property type="project" value="InterPro"/>
</dbReference>
<dbReference type="AlphaFoldDB" id="A0A075GGE6"/>
<reference evidence="5" key="1">
    <citation type="journal article" date="2014" name="Genome Biol. Evol.">
        <title>Pangenome evidence for extensive interdomain horizontal transfer affecting lineage core and shell genes in uncultured planktonic thaumarchaeota and euryarchaeota.</title>
        <authorList>
            <person name="Deschamps P."/>
            <person name="Zivanovic Y."/>
            <person name="Moreira D."/>
            <person name="Rodriguez-Valera F."/>
            <person name="Lopez-Garcia P."/>
        </authorList>
    </citation>
    <scope>NUCLEOTIDE SEQUENCE</scope>
</reference>
<feature type="domain" description="Large ribosomal subunit protein uL15/eL18" evidence="4">
    <location>
        <begin position="26"/>
        <end position="94"/>
    </location>
</feature>